<organism evidence="1">
    <name type="scientific">Anguilla anguilla</name>
    <name type="common">European freshwater eel</name>
    <name type="synonym">Muraena anguilla</name>
    <dbReference type="NCBI Taxonomy" id="7936"/>
    <lineage>
        <taxon>Eukaryota</taxon>
        <taxon>Metazoa</taxon>
        <taxon>Chordata</taxon>
        <taxon>Craniata</taxon>
        <taxon>Vertebrata</taxon>
        <taxon>Euteleostomi</taxon>
        <taxon>Actinopterygii</taxon>
        <taxon>Neopterygii</taxon>
        <taxon>Teleostei</taxon>
        <taxon>Anguilliformes</taxon>
        <taxon>Anguillidae</taxon>
        <taxon>Anguilla</taxon>
    </lineage>
</organism>
<protein>
    <submittedName>
        <fullName evidence="1">Uncharacterized protein</fullName>
    </submittedName>
</protein>
<name>A0A0E9QG32_ANGAN</name>
<reference evidence="1" key="1">
    <citation type="submission" date="2014-11" db="EMBL/GenBank/DDBJ databases">
        <authorList>
            <person name="Amaro Gonzalez C."/>
        </authorList>
    </citation>
    <scope>NUCLEOTIDE SEQUENCE</scope>
</reference>
<evidence type="ECO:0000313" key="1">
    <source>
        <dbReference type="EMBL" id="JAH15816.1"/>
    </source>
</evidence>
<accession>A0A0E9QG32</accession>
<dbReference type="EMBL" id="GBXM01092761">
    <property type="protein sequence ID" value="JAH15816.1"/>
    <property type="molecule type" value="Transcribed_RNA"/>
</dbReference>
<sequence length="11" mass="1324">MRTTARALEFK</sequence>
<reference evidence="1" key="2">
    <citation type="journal article" date="2015" name="Fish Shellfish Immunol.">
        <title>Early steps in the European eel (Anguilla anguilla)-Vibrio vulnificus interaction in the gills: Role of the RtxA13 toxin.</title>
        <authorList>
            <person name="Callol A."/>
            <person name="Pajuelo D."/>
            <person name="Ebbesson L."/>
            <person name="Teles M."/>
            <person name="MacKenzie S."/>
            <person name="Amaro C."/>
        </authorList>
    </citation>
    <scope>NUCLEOTIDE SEQUENCE</scope>
</reference>
<proteinExistence type="predicted"/>